<keyword evidence="5 8" id="KW-0285">Flavoprotein</keyword>
<dbReference type="InterPro" id="IPR046373">
    <property type="entry name" value="Acyl-CoA_Oxase/DH_mid-dom_sf"/>
</dbReference>
<evidence type="ECO:0000256" key="7">
    <source>
        <dbReference type="ARBA" id="ARBA00023002"/>
    </source>
</evidence>
<evidence type="ECO:0000259" key="10">
    <source>
        <dbReference type="Pfam" id="PF02770"/>
    </source>
</evidence>
<dbReference type="GO" id="GO:0009083">
    <property type="term" value="P:branched-chain amino acid catabolic process"/>
    <property type="evidence" value="ECO:0007669"/>
    <property type="project" value="UniProtKB-KW"/>
</dbReference>
<protein>
    <submittedName>
        <fullName evidence="12">Acyl-CoA dehydrogenase</fullName>
    </submittedName>
</protein>
<feature type="domain" description="Acyl-CoA dehydrogenase/oxidase C-terminal" evidence="9">
    <location>
        <begin position="228"/>
        <end position="374"/>
    </location>
</feature>
<dbReference type="Pfam" id="PF02771">
    <property type="entry name" value="Acyl-CoA_dh_N"/>
    <property type="match status" value="1"/>
</dbReference>
<feature type="domain" description="Acyl-CoA oxidase/dehydrogenase middle" evidence="10">
    <location>
        <begin position="118"/>
        <end position="213"/>
    </location>
</feature>
<dbReference type="Proteomes" id="UP000463857">
    <property type="component" value="Chromosome"/>
</dbReference>
<comment type="cofactor">
    <cofactor evidence="1 8">
        <name>FAD</name>
        <dbReference type="ChEBI" id="CHEBI:57692"/>
    </cofactor>
</comment>
<dbReference type="Gene3D" id="1.20.140.10">
    <property type="entry name" value="Butyryl-CoA Dehydrogenase, subunit A, domain 3"/>
    <property type="match status" value="1"/>
</dbReference>
<dbReference type="InterPro" id="IPR009100">
    <property type="entry name" value="AcylCoA_DH/oxidase_NM_dom_sf"/>
</dbReference>
<keyword evidence="7 8" id="KW-0560">Oxidoreductase</keyword>
<evidence type="ECO:0000256" key="8">
    <source>
        <dbReference type="RuleBase" id="RU362125"/>
    </source>
</evidence>
<organism evidence="12 13">
    <name type="scientific">Epidermidibacterium keratini</name>
    <dbReference type="NCBI Taxonomy" id="1891644"/>
    <lineage>
        <taxon>Bacteria</taxon>
        <taxon>Bacillati</taxon>
        <taxon>Actinomycetota</taxon>
        <taxon>Actinomycetes</taxon>
        <taxon>Sporichthyales</taxon>
        <taxon>Sporichthyaceae</taxon>
        <taxon>Epidermidibacterium</taxon>
    </lineage>
</organism>
<dbReference type="PIRSF" id="PIRSF016578">
    <property type="entry name" value="HsaA"/>
    <property type="match status" value="1"/>
</dbReference>
<evidence type="ECO:0000256" key="6">
    <source>
        <dbReference type="ARBA" id="ARBA00022827"/>
    </source>
</evidence>
<dbReference type="RefSeq" id="WP_159546308.1">
    <property type="nucleotide sequence ID" value="NZ_CP047156.1"/>
</dbReference>
<dbReference type="FunFam" id="1.20.140.10:FF:000001">
    <property type="entry name" value="Acyl-CoA dehydrogenase"/>
    <property type="match status" value="1"/>
</dbReference>
<dbReference type="Pfam" id="PF00441">
    <property type="entry name" value="Acyl-CoA_dh_1"/>
    <property type="match status" value="1"/>
</dbReference>
<dbReference type="Gene3D" id="2.40.110.10">
    <property type="entry name" value="Butyryl-CoA Dehydrogenase, subunit A, domain 2"/>
    <property type="match status" value="1"/>
</dbReference>
<dbReference type="PANTHER" id="PTHR43884:SF40">
    <property type="entry name" value="ACYL-COA DEHYDROGENASE"/>
    <property type="match status" value="1"/>
</dbReference>
<dbReference type="Gene3D" id="1.10.540.10">
    <property type="entry name" value="Acyl-CoA dehydrogenase/oxidase, N-terminal domain"/>
    <property type="match status" value="1"/>
</dbReference>
<dbReference type="GO" id="GO:0050660">
    <property type="term" value="F:flavin adenine dinucleotide binding"/>
    <property type="evidence" value="ECO:0007669"/>
    <property type="project" value="InterPro"/>
</dbReference>
<dbReference type="OrthoDB" id="8876745at2"/>
<comment type="pathway">
    <text evidence="2">Amino-acid degradation; L-valine degradation.</text>
</comment>
<evidence type="ECO:0000256" key="1">
    <source>
        <dbReference type="ARBA" id="ARBA00001974"/>
    </source>
</evidence>
<evidence type="ECO:0000313" key="13">
    <source>
        <dbReference type="Proteomes" id="UP000463857"/>
    </source>
</evidence>
<evidence type="ECO:0000256" key="5">
    <source>
        <dbReference type="ARBA" id="ARBA00022630"/>
    </source>
</evidence>
<dbReference type="PANTHER" id="PTHR43884">
    <property type="entry name" value="ACYL-COA DEHYDROGENASE"/>
    <property type="match status" value="1"/>
</dbReference>
<dbReference type="Pfam" id="PF02770">
    <property type="entry name" value="Acyl-CoA_dh_M"/>
    <property type="match status" value="1"/>
</dbReference>
<name>A0A7L4YPF3_9ACTN</name>
<evidence type="ECO:0000259" key="9">
    <source>
        <dbReference type="Pfam" id="PF00441"/>
    </source>
</evidence>
<keyword evidence="13" id="KW-1185">Reference proteome</keyword>
<dbReference type="InParanoid" id="A0A7L4YPF3"/>
<dbReference type="PROSITE" id="PS00072">
    <property type="entry name" value="ACYL_COA_DH_1"/>
    <property type="match status" value="1"/>
</dbReference>
<keyword evidence="4" id="KW-0101">Branched-chain amino acid catabolism</keyword>
<dbReference type="AlphaFoldDB" id="A0A7L4YPF3"/>
<dbReference type="InterPro" id="IPR013786">
    <property type="entry name" value="AcylCoA_DH/ox_N"/>
</dbReference>
<keyword evidence="6 8" id="KW-0274">FAD</keyword>
<dbReference type="FunFam" id="2.40.110.10:FF:000001">
    <property type="entry name" value="Acyl-CoA dehydrogenase, mitochondrial"/>
    <property type="match status" value="1"/>
</dbReference>
<evidence type="ECO:0000256" key="4">
    <source>
        <dbReference type="ARBA" id="ARBA00022456"/>
    </source>
</evidence>
<accession>A0A7L4YPF3</accession>
<evidence type="ECO:0000259" key="11">
    <source>
        <dbReference type="Pfam" id="PF02771"/>
    </source>
</evidence>
<feature type="domain" description="Acyl-CoA dehydrogenase/oxidase N-terminal" evidence="11">
    <location>
        <begin position="7"/>
        <end position="114"/>
    </location>
</feature>
<sequence length="380" mass="41501">MDADDFDEIGKAVRTFMREVVVPAEEQIEADDKVPDAVRDQAKEMGLYGFAIPEEYGGLGLDMMQEVRLNIELGWGTPAFRSLFGTNNGIAGQVLVKAGTDEQKKEWLPKLAAGSTASFALTEPEAGSDPSSLKTTARKDGDEYVIRGGKCFITNAAMADVLMVFARVGDQPGTKGIAVFLVETDRPGVTIAPHDVKMGQRGAWTSDINFDDVRIPASHLIGGDESVGFPTAMRSLQQGRLTLAAFMTGVSKRILHETLAYAAEREQGGRAIADYQLVQGLIADSQTDAYASEAMVLQAARDWDADRDRRMAPSVVKYFCSEAVGRIADRAVQVHGGYGYMHGYAVERLYRDVRLFRIYEGTSQIQQIVIAKQALAPYRA</sequence>
<dbReference type="InterPro" id="IPR036250">
    <property type="entry name" value="AcylCo_DH-like_C"/>
</dbReference>
<dbReference type="SUPFAM" id="SSF56645">
    <property type="entry name" value="Acyl-CoA dehydrogenase NM domain-like"/>
    <property type="match status" value="1"/>
</dbReference>
<dbReference type="GO" id="GO:0003995">
    <property type="term" value="F:acyl-CoA dehydrogenase activity"/>
    <property type="evidence" value="ECO:0007669"/>
    <property type="project" value="InterPro"/>
</dbReference>
<dbReference type="InterPro" id="IPR006089">
    <property type="entry name" value="Acyl-CoA_DH_CS"/>
</dbReference>
<dbReference type="InterPro" id="IPR006091">
    <property type="entry name" value="Acyl-CoA_Oxase/DH_mid-dom"/>
</dbReference>
<comment type="similarity">
    <text evidence="3 8">Belongs to the acyl-CoA dehydrogenase family.</text>
</comment>
<evidence type="ECO:0000256" key="3">
    <source>
        <dbReference type="ARBA" id="ARBA00009347"/>
    </source>
</evidence>
<dbReference type="EMBL" id="CP047156">
    <property type="protein sequence ID" value="QHC01171.1"/>
    <property type="molecule type" value="Genomic_DNA"/>
</dbReference>
<dbReference type="InterPro" id="IPR037069">
    <property type="entry name" value="AcylCoA_DH/ox_N_sf"/>
</dbReference>
<dbReference type="InterPro" id="IPR009075">
    <property type="entry name" value="AcylCo_DH/oxidase_C"/>
</dbReference>
<dbReference type="KEGG" id="eke:EK0264_13295"/>
<evidence type="ECO:0000256" key="2">
    <source>
        <dbReference type="ARBA" id="ARBA00005109"/>
    </source>
</evidence>
<dbReference type="SUPFAM" id="SSF47203">
    <property type="entry name" value="Acyl-CoA dehydrogenase C-terminal domain-like"/>
    <property type="match status" value="1"/>
</dbReference>
<reference evidence="12 13" key="1">
    <citation type="journal article" date="2018" name="Int. J. Syst. Evol. Microbiol.">
        <title>Epidermidibacterium keratini gen. nov., sp. nov., a member of the family Sporichthyaceae, isolated from keratin epidermis.</title>
        <authorList>
            <person name="Lee D.G."/>
            <person name="Trujillo M.E."/>
            <person name="Kang S."/>
            <person name="Nam J.J."/>
            <person name="Kim Y.J."/>
        </authorList>
    </citation>
    <scope>NUCLEOTIDE SEQUENCE [LARGE SCALE GENOMIC DNA]</scope>
    <source>
        <strain evidence="12 13">EPI-7</strain>
    </source>
</reference>
<gene>
    <name evidence="12" type="ORF">EK0264_13295</name>
</gene>
<evidence type="ECO:0000313" key="12">
    <source>
        <dbReference type="EMBL" id="QHC01171.1"/>
    </source>
</evidence>
<proteinExistence type="inferred from homology"/>